<feature type="domain" description="Peptidase M16 N-terminal" evidence="1">
    <location>
        <begin position="60"/>
        <end position="198"/>
    </location>
</feature>
<dbReference type="InterPro" id="IPR050361">
    <property type="entry name" value="MPP/UQCRC_Complex"/>
</dbReference>
<dbReference type="Gene3D" id="3.30.830.10">
    <property type="entry name" value="Metalloenzyme, LuxS/M16 peptidase-like"/>
    <property type="match status" value="2"/>
</dbReference>
<evidence type="ECO:0000259" key="2">
    <source>
        <dbReference type="Pfam" id="PF05193"/>
    </source>
</evidence>
<keyword evidence="3" id="KW-0645">Protease</keyword>
<sequence>MKRLNWKITTAVIVIVALTFTVARLDRPGDIDSADSSSSLAIQSWKTDNGARVVFVPADELPMVDVRVVFDAGSARDGELPGLARMTAGMLNEGAGDWDTDELAKRFDDIGANYSASAKRDMAAFSLRTLVDKPLREQALSTFASILGEPTFPREAFNRVRRNTLVSLQNKKQSPGDLAEDKFYKELFGEHPYATPVSGEEASVKAIQRADLRAFYKEHMVASNAVVAIVGKLSREQAEALAEQVTGKLESGEPAPSLPEVEPLPEAKRVDLSHPSAQTHILVGQPGMRRGDRDYFSLYVGNHILGGSGFGSRIMETIREDRGLAYSSYSYFVPQRVNGAFIMGLQTSNKQTEQALGLLQEVLVKFIDEGPTEEELQHAKKNITGGFPLRIDSNKDIVEYLAMIGFYDLPHDYLDTFNDNVEDITAADIREAFQRRIDPEKLLTVTVGNGNSSE</sequence>
<organism evidence="3 4">
    <name type="scientific">Thiohalophilus thiocyanatoxydans</name>
    <dbReference type="NCBI Taxonomy" id="381308"/>
    <lineage>
        <taxon>Bacteria</taxon>
        <taxon>Pseudomonadati</taxon>
        <taxon>Pseudomonadota</taxon>
        <taxon>Gammaproteobacteria</taxon>
        <taxon>Thiohalomonadales</taxon>
        <taxon>Thiohalophilaceae</taxon>
        <taxon>Thiohalophilus</taxon>
    </lineage>
</organism>
<dbReference type="PANTHER" id="PTHR11851">
    <property type="entry name" value="METALLOPROTEASE"/>
    <property type="match status" value="1"/>
</dbReference>
<protein>
    <submittedName>
        <fullName evidence="3">Zinc protease</fullName>
    </submittedName>
</protein>
<dbReference type="InterPro" id="IPR011765">
    <property type="entry name" value="Pept_M16_N"/>
</dbReference>
<accession>A0A4R8IST2</accession>
<name>A0A4R8IST2_9GAMM</name>
<evidence type="ECO:0000313" key="3">
    <source>
        <dbReference type="EMBL" id="TDY04111.1"/>
    </source>
</evidence>
<dbReference type="GO" id="GO:0008233">
    <property type="term" value="F:peptidase activity"/>
    <property type="evidence" value="ECO:0007669"/>
    <property type="project" value="UniProtKB-KW"/>
</dbReference>
<dbReference type="Pfam" id="PF00675">
    <property type="entry name" value="Peptidase_M16"/>
    <property type="match status" value="1"/>
</dbReference>
<dbReference type="Pfam" id="PF05193">
    <property type="entry name" value="Peptidase_M16_C"/>
    <property type="match status" value="1"/>
</dbReference>
<proteinExistence type="predicted"/>
<keyword evidence="3" id="KW-0378">Hydrolase</keyword>
<keyword evidence="4" id="KW-1185">Reference proteome</keyword>
<dbReference type="RefSeq" id="WP_134080733.1">
    <property type="nucleotide sequence ID" value="NZ_SOQX01000001.1"/>
</dbReference>
<dbReference type="Proteomes" id="UP000294914">
    <property type="component" value="Unassembled WGS sequence"/>
</dbReference>
<gene>
    <name evidence="3" type="ORF">EDC23_0483</name>
</gene>
<reference evidence="3 4" key="1">
    <citation type="submission" date="2019-03" db="EMBL/GenBank/DDBJ databases">
        <title>Genomic Encyclopedia of Type Strains, Phase IV (KMG-IV): sequencing the most valuable type-strain genomes for metagenomic binning, comparative biology and taxonomic classification.</title>
        <authorList>
            <person name="Goeker M."/>
        </authorList>
    </citation>
    <scope>NUCLEOTIDE SEQUENCE [LARGE SCALE GENOMIC DNA]</scope>
    <source>
        <strain evidence="3 4">DSM 16326</strain>
    </source>
</reference>
<dbReference type="OrthoDB" id="9811314at2"/>
<evidence type="ECO:0000259" key="1">
    <source>
        <dbReference type="Pfam" id="PF00675"/>
    </source>
</evidence>
<dbReference type="EMBL" id="SOQX01000001">
    <property type="protein sequence ID" value="TDY04111.1"/>
    <property type="molecule type" value="Genomic_DNA"/>
</dbReference>
<comment type="caution">
    <text evidence="3">The sequence shown here is derived from an EMBL/GenBank/DDBJ whole genome shotgun (WGS) entry which is preliminary data.</text>
</comment>
<evidence type="ECO:0000313" key="4">
    <source>
        <dbReference type="Proteomes" id="UP000294914"/>
    </source>
</evidence>
<dbReference type="SUPFAM" id="SSF63411">
    <property type="entry name" value="LuxS/MPP-like metallohydrolase"/>
    <property type="match status" value="2"/>
</dbReference>
<dbReference type="PANTHER" id="PTHR11851:SF224">
    <property type="entry name" value="PROCESSING PROTEASE"/>
    <property type="match status" value="1"/>
</dbReference>
<feature type="domain" description="Peptidase M16 C-terminal" evidence="2">
    <location>
        <begin position="207"/>
        <end position="382"/>
    </location>
</feature>
<dbReference type="GO" id="GO:0046872">
    <property type="term" value="F:metal ion binding"/>
    <property type="evidence" value="ECO:0007669"/>
    <property type="project" value="InterPro"/>
</dbReference>
<dbReference type="InterPro" id="IPR011249">
    <property type="entry name" value="Metalloenz_LuxS/M16"/>
</dbReference>
<dbReference type="AlphaFoldDB" id="A0A4R8IST2"/>
<dbReference type="GO" id="GO:0006508">
    <property type="term" value="P:proteolysis"/>
    <property type="evidence" value="ECO:0007669"/>
    <property type="project" value="UniProtKB-KW"/>
</dbReference>
<dbReference type="InterPro" id="IPR007863">
    <property type="entry name" value="Peptidase_M16_C"/>
</dbReference>